<evidence type="ECO:0000256" key="1">
    <source>
        <dbReference type="SAM" id="MobiDB-lite"/>
    </source>
</evidence>
<evidence type="ECO:0000313" key="4">
    <source>
        <dbReference type="Proteomes" id="UP001465668"/>
    </source>
</evidence>
<comment type="caution">
    <text evidence="3">The sequence shown here is derived from an EMBL/GenBank/DDBJ whole genome shotgun (WGS) entry which is preliminary data.</text>
</comment>
<accession>A0ABR2XPC9</accession>
<keyword evidence="2" id="KW-0812">Transmembrane</keyword>
<feature type="compositionally biased region" description="Polar residues" evidence="1">
    <location>
        <begin position="75"/>
        <end position="87"/>
    </location>
</feature>
<proteinExistence type="predicted"/>
<feature type="transmembrane region" description="Helical" evidence="2">
    <location>
        <begin position="22"/>
        <end position="48"/>
    </location>
</feature>
<keyword evidence="2" id="KW-0472">Membrane</keyword>
<sequence length="157" mass="16905">MSTTSDSFQDNYNSAQTTVKTISVGVIVAIVVVVLACLGSVIAAFCLWNRNKKRRAARNAAFEPMNSGGAYQYGNGLNRSSMANDRNQGAAASAFPPSPYPGQTELHGSNVTPRYELPYTPAPYPEAPNNEVRHEKPYDNAHAELGGKPSTRSELQA</sequence>
<dbReference type="Proteomes" id="UP001465668">
    <property type="component" value="Unassembled WGS sequence"/>
</dbReference>
<reference evidence="3 4" key="1">
    <citation type="submission" date="2024-02" db="EMBL/GenBank/DDBJ databases">
        <title>First draft genome assembly of two strains of Seiridium cardinale.</title>
        <authorList>
            <person name="Emiliani G."/>
            <person name="Scali E."/>
        </authorList>
    </citation>
    <scope>NUCLEOTIDE SEQUENCE [LARGE SCALE GENOMIC DNA]</scope>
    <source>
        <strain evidence="3 4">BM-138-000479</strain>
    </source>
</reference>
<keyword evidence="4" id="KW-1185">Reference proteome</keyword>
<keyword evidence="2" id="KW-1133">Transmembrane helix</keyword>
<gene>
    <name evidence="3" type="ORF">SCAR479_07911</name>
</gene>
<evidence type="ECO:0000256" key="2">
    <source>
        <dbReference type="SAM" id="Phobius"/>
    </source>
</evidence>
<feature type="region of interest" description="Disordered" evidence="1">
    <location>
        <begin position="73"/>
        <end position="157"/>
    </location>
</feature>
<protein>
    <submittedName>
        <fullName evidence="3">Uncharacterized protein</fullName>
    </submittedName>
</protein>
<dbReference type="EMBL" id="JARVKM010000034">
    <property type="protein sequence ID" value="KAK9775522.1"/>
    <property type="molecule type" value="Genomic_DNA"/>
</dbReference>
<feature type="compositionally biased region" description="Basic and acidic residues" evidence="1">
    <location>
        <begin position="131"/>
        <end position="142"/>
    </location>
</feature>
<organism evidence="3 4">
    <name type="scientific">Seiridium cardinale</name>
    <dbReference type="NCBI Taxonomy" id="138064"/>
    <lineage>
        <taxon>Eukaryota</taxon>
        <taxon>Fungi</taxon>
        <taxon>Dikarya</taxon>
        <taxon>Ascomycota</taxon>
        <taxon>Pezizomycotina</taxon>
        <taxon>Sordariomycetes</taxon>
        <taxon>Xylariomycetidae</taxon>
        <taxon>Amphisphaeriales</taxon>
        <taxon>Sporocadaceae</taxon>
        <taxon>Seiridium</taxon>
    </lineage>
</organism>
<evidence type="ECO:0000313" key="3">
    <source>
        <dbReference type="EMBL" id="KAK9775522.1"/>
    </source>
</evidence>
<name>A0ABR2XPC9_9PEZI</name>